<keyword evidence="1 4" id="KW-0812">Transmembrane</keyword>
<feature type="transmembrane region" description="Helical" evidence="4">
    <location>
        <begin position="172"/>
        <end position="191"/>
    </location>
</feature>
<evidence type="ECO:0000256" key="1">
    <source>
        <dbReference type="ARBA" id="ARBA00022692"/>
    </source>
</evidence>
<evidence type="ECO:0000259" key="5">
    <source>
        <dbReference type="PROSITE" id="PS50850"/>
    </source>
</evidence>
<feature type="transmembrane region" description="Helical" evidence="4">
    <location>
        <begin position="384"/>
        <end position="406"/>
    </location>
</feature>
<dbReference type="RefSeq" id="WP_283442765.1">
    <property type="nucleotide sequence ID" value="NZ_FXUL01000009.1"/>
</dbReference>
<accession>A0ABY1QBM9</accession>
<dbReference type="PANTHER" id="PTHR11360:SF284">
    <property type="entry name" value="EG:103B4.3 PROTEIN-RELATED"/>
    <property type="match status" value="1"/>
</dbReference>
<evidence type="ECO:0000313" key="6">
    <source>
        <dbReference type="EMBL" id="SMP63510.1"/>
    </source>
</evidence>
<dbReference type="Pfam" id="PF07690">
    <property type="entry name" value="MFS_1"/>
    <property type="match status" value="1"/>
</dbReference>
<evidence type="ECO:0000256" key="4">
    <source>
        <dbReference type="SAM" id="Phobius"/>
    </source>
</evidence>
<feature type="transmembrane region" description="Helical" evidence="4">
    <location>
        <begin position="50"/>
        <end position="73"/>
    </location>
</feature>
<organism evidence="6 7">
    <name type="scientific">Noviherbaspirillum suwonense</name>
    <dbReference type="NCBI Taxonomy" id="1224511"/>
    <lineage>
        <taxon>Bacteria</taxon>
        <taxon>Pseudomonadati</taxon>
        <taxon>Pseudomonadota</taxon>
        <taxon>Betaproteobacteria</taxon>
        <taxon>Burkholderiales</taxon>
        <taxon>Oxalobacteraceae</taxon>
        <taxon>Noviherbaspirillum</taxon>
    </lineage>
</organism>
<proteinExistence type="predicted"/>
<dbReference type="PROSITE" id="PS50850">
    <property type="entry name" value="MFS"/>
    <property type="match status" value="1"/>
</dbReference>
<keyword evidence="3 4" id="KW-0472">Membrane</keyword>
<dbReference type="EMBL" id="FXUL01000009">
    <property type="protein sequence ID" value="SMP63510.1"/>
    <property type="molecule type" value="Genomic_DNA"/>
</dbReference>
<sequence>MRETTGQRWYFGWTIVAAATLLTLLTVGMRLGIGPFFLPMVNDLGFSRSLLAGIVAVGMLCYGLAMPLAGYLVGKYNTRLVLLLGTAIVVLSTVATVTVRSPVAFLLAFGVFLSAGLAFTSPVALTPVISRWFTRQRGMALFFLSTGSMAGMAIMTPLLTMAIESFGWRHTMLGFAAVFAAVTVPSALFVIRDEAPPHTDLLPDQIAALPAQPANALPGLRFSEAVRTAPFWQIFGGLFACGFSMNLLGTHGMPMLMDHGFDAMTSSLGIGLIGLVAIVGTQVLGRVADKLQRRNILAMIYAIRGLGFFALLLVGTHWELYGTATIGGLVWAGSIALSSAILADVYGVRLVGVLYGWAYLGHQIGAMVSSWLGGWGYEATGSHWLAFGSAGVLLLVAAGVSLQLPLRGAAALRERPAA</sequence>
<feature type="transmembrane region" description="Helical" evidence="4">
    <location>
        <begin position="350"/>
        <end position="372"/>
    </location>
</feature>
<name>A0ABY1QBM9_9BURK</name>
<comment type="caution">
    <text evidence="6">The sequence shown here is derived from an EMBL/GenBank/DDBJ whole genome shotgun (WGS) entry which is preliminary data.</text>
</comment>
<feature type="transmembrane region" description="Helical" evidence="4">
    <location>
        <begin position="80"/>
        <end position="99"/>
    </location>
</feature>
<gene>
    <name evidence="6" type="ORF">SAMN06295970_10989</name>
</gene>
<dbReference type="SUPFAM" id="SSF103473">
    <property type="entry name" value="MFS general substrate transporter"/>
    <property type="match status" value="1"/>
</dbReference>
<feature type="domain" description="Major facilitator superfamily (MFS) profile" evidence="5">
    <location>
        <begin position="12"/>
        <end position="409"/>
    </location>
</feature>
<protein>
    <submittedName>
        <fullName evidence="6">Predicted arabinose efflux permease, MFS family</fullName>
    </submittedName>
</protein>
<dbReference type="InterPro" id="IPR020846">
    <property type="entry name" value="MFS_dom"/>
</dbReference>
<feature type="transmembrane region" description="Helical" evidence="4">
    <location>
        <begin position="231"/>
        <end position="251"/>
    </location>
</feature>
<feature type="transmembrane region" description="Helical" evidence="4">
    <location>
        <begin position="296"/>
        <end position="314"/>
    </location>
</feature>
<reference evidence="6 7" key="1">
    <citation type="submission" date="2017-05" db="EMBL/GenBank/DDBJ databases">
        <authorList>
            <person name="Varghese N."/>
            <person name="Submissions S."/>
        </authorList>
    </citation>
    <scope>NUCLEOTIDE SEQUENCE [LARGE SCALE GENOMIC DNA]</scope>
    <source>
        <strain evidence="6 7">DSM 26001</strain>
    </source>
</reference>
<feature type="transmembrane region" description="Helical" evidence="4">
    <location>
        <begin position="12"/>
        <end position="38"/>
    </location>
</feature>
<dbReference type="CDD" id="cd17355">
    <property type="entry name" value="MFS_YcxA_like"/>
    <property type="match status" value="1"/>
</dbReference>
<keyword evidence="2 4" id="KW-1133">Transmembrane helix</keyword>
<dbReference type="Proteomes" id="UP001158049">
    <property type="component" value="Unassembled WGS sequence"/>
</dbReference>
<dbReference type="InterPro" id="IPR011701">
    <property type="entry name" value="MFS"/>
</dbReference>
<feature type="transmembrane region" description="Helical" evidence="4">
    <location>
        <begin position="320"/>
        <end position="343"/>
    </location>
</feature>
<feature type="transmembrane region" description="Helical" evidence="4">
    <location>
        <begin position="141"/>
        <end position="160"/>
    </location>
</feature>
<keyword evidence="7" id="KW-1185">Reference proteome</keyword>
<dbReference type="Gene3D" id="1.20.1250.20">
    <property type="entry name" value="MFS general substrate transporter like domains"/>
    <property type="match status" value="2"/>
</dbReference>
<dbReference type="InterPro" id="IPR036259">
    <property type="entry name" value="MFS_trans_sf"/>
</dbReference>
<dbReference type="InterPro" id="IPR050327">
    <property type="entry name" value="Proton-linked_MCT"/>
</dbReference>
<evidence type="ECO:0000313" key="7">
    <source>
        <dbReference type="Proteomes" id="UP001158049"/>
    </source>
</evidence>
<evidence type="ECO:0000256" key="3">
    <source>
        <dbReference type="ARBA" id="ARBA00023136"/>
    </source>
</evidence>
<feature type="transmembrane region" description="Helical" evidence="4">
    <location>
        <begin position="263"/>
        <end position="284"/>
    </location>
</feature>
<feature type="transmembrane region" description="Helical" evidence="4">
    <location>
        <begin position="105"/>
        <end position="129"/>
    </location>
</feature>
<dbReference type="PANTHER" id="PTHR11360">
    <property type="entry name" value="MONOCARBOXYLATE TRANSPORTER"/>
    <property type="match status" value="1"/>
</dbReference>
<evidence type="ECO:0000256" key="2">
    <source>
        <dbReference type="ARBA" id="ARBA00022989"/>
    </source>
</evidence>